<reference evidence="4 5" key="1">
    <citation type="journal article" date="2020" name="G3 (Bethesda)">
        <title>Improved Reference Genome for Cyclotella cryptica CCMP332, a Model for Cell Wall Morphogenesis, Salinity Adaptation, and Lipid Production in Diatoms (Bacillariophyta).</title>
        <authorList>
            <person name="Roberts W.R."/>
            <person name="Downey K.M."/>
            <person name="Ruck E.C."/>
            <person name="Traller J.C."/>
            <person name="Alverson A.J."/>
        </authorList>
    </citation>
    <scope>NUCLEOTIDE SEQUENCE [LARGE SCALE GENOMIC DNA]</scope>
    <source>
        <strain evidence="4 5">CCMP332</strain>
    </source>
</reference>
<feature type="region of interest" description="Disordered" evidence="1">
    <location>
        <begin position="212"/>
        <end position="236"/>
    </location>
</feature>
<evidence type="ECO:0000256" key="1">
    <source>
        <dbReference type="SAM" id="MobiDB-lite"/>
    </source>
</evidence>
<name>A0ABD3P8P0_9STRA</name>
<dbReference type="Pfam" id="PF00188">
    <property type="entry name" value="CAP"/>
    <property type="match status" value="1"/>
</dbReference>
<proteinExistence type="predicted"/>
<feature type="signal peptide" evidence="2">
    <location>
        <begin position="1"/>
        <end position="17"/>
    </location>
</feature>
<evidence type="ECO:0000256" key="2">
    <source>
        <dbReference type="SAM" id="SignalP"/>
    </source>
</evidence>
<dbReference type="SMART" id="SM00198">
    <property type="entry name" value="SCP"/>
    <property type="match status" value="1"/>
</dbReference>
<dbReference type="EMBL" id="JABMIG020000245">
    <property type="protein sequence ID" value="KAL3784064.1"/>
    <property type="molecule type" value="Genomic_DNA"/>
</dbReference>
<gene>
    <name evidence="4" type="ORF">HJC23_013279</name>
</gene>
<dbReference type="AlphaFoldDB" id="A0ABD3P8P0"/>
<accession>A0ABD3P8P0</accession>
<dbReference type="InterPro" id="IPR014044">
    <property type="entry name" value="CAP_dom"/>
</dbReference>
<dbReference type="InterPro" id="IPR001283">
    <property type="entry name" value="CRISP-related"/>
</dbReference>
<feature type="region of interest" description="Disordered" evidence="1">
    <location>
        <begin position="45"/>
        <end position="74"/>
    </location>
</feature>
<dbReference type="InterPro" id="IPR035940">
    <property type="entry name" value="CAP_sf"/>
</dbReference>
<dbReference type="Gene3D" id="3.40.33.10">
    <property type="entry name" value="CAP"/>
    <property type="match status" value="1"/>
</dbReference>
<evidence type="ECO:0000313" key="5">
    <source>
        <dbReference type="Proteomes" id="UP001516023"/>
    </source>
</evidence>
<comment type="caution">
    <text evidence="4">The sequence shown here is derived from an EMBL/GenBank/DDBJ whole genome shotgun (WGS) entry which is preliminary data.</text>
</comment>
<organism evidence="4 5">
    <name type="scientific">Cyclotella cryptica</name>
    <dbReference type="NCBI Taxonomy" id="29204"/>
    <lineage>
        <taxon>Eukaryota</taxon>
        <taxon>Sar</taxon>
        <taxon>Stramenopiles</taxon>
        <taxon>Ochrophyta</taxon>
        <taxon>Bacillariophyta</taxon>
        <taxon>Coscinodiscophyceae</taxon>
        <taxon>Thalassiosirophycidae</taxon>
        <taxon>Stephanodiscales</taxon>
        <taxon>Stephanodiscaceae</taxon>
        <taxon>Cyclotella</taxon>
    </lineage>
</organism>
<dbReference type="SUPFAM" id="SSF55797">
    <property type="entry name" value="PR-1-like"/>
    <property type="match status" value="1"/>
</dbReference>
<dbReference type="Proteomes" id="UP001516023">
    <property type="component" value="Unassembled WGS sequence"/>
</dbReference>
<sequence>MKTSVSLLATLIAFVGARLTQEVPDPFNLEVVSSYFGDVLQDESPDSPHHIADEFPDQGSITTNLRGPRQPDRSLLSCGTSQKSVQLTLMTDNFPKDTTWTLKSSSGNTIASSPSPNGSNAYQASTKYQTKYCLDVGKEYVLTVKDTWGDGLQKGGGYYTLAVEKSGGGWKALVSGGDFRFESVDTFSITANGGKLLSSSVVSATTSKPMWAPVPTPSNYAHQNSNNNKPSASKPSFQATGAMVEQFGGGSFLQFTSRMGCPNNQRKAKFEIQLDRFGAETTWTLQASDGYVFMKNSRTYDKNDYEVVEKCLPEDKYKLIVYDGAGDGICCAHGNGYYVFYLETDGKWEEIFRGGKFKAKKDTQSMKIGPIFMNSRDEEWLVAHNSRRKQYHKQYGKSYVPLKWSEGLKEVSAKYAEELLSSCPSPTIIHDPNTSYGENLAKNRGINGWGDLKPADNIVTRFVEREMDDEWPHNAHLTQALWRSTHYVGCAESVMPVGDGMCRIQVCRYARAGNCNVRKNVKDDWFDKMLADESDCAPFCPPEGKIRFESKLSSQL</sequence>
<dbReference type="PANTHER" id="PTHR10334">
    <property type="entry name" value="CYSTEINE-RICH SECRETORY PROTEIN-RELATED"/>
    <property type="match status" value="1"/>
</dbReference>
<feature type="chain" id="PRO_5044759434" description="SCP domain-containing protein" evidence="2">
    <location>
        <begin position="18"/>
        <end position="556"/>
    </location>
</feature>
<feature type="domain" description="SCP" evidence="3">
    <location>
        <begin position="375"/>
        <end position="517"/>
    </location>
</feature>
<feature type="compositionally biased region" description="Low complexity" evidence="1">
    <location>
        <begin position="224"/>
        <end position="236"/>
    </location>
</feature>
<keyword evidence="2" id="KW-0732">Signal</keyword>
<keyword evidence="5" id="KW-1185">Reference proteome</keyword>
<evidence type="ECO:0000259" key="3">
    <source>
        <dbReference type="SMART" id="SM00198"/>
    </source>
</evidence>
<evidence type="ECO:0000313" key="4">
    <source>
        <dbReference type="EMBL" id="KAL3784064.1"/>
    </source>
</evidence>
<protein>
    <recommendedName>
        <fullName evidence="3">SCP domain-containing protein</fullName>
    </recommendedName>
</protein>